<dbReference type="Proteomes" id="UP001157017">
    <property type="component" value="Unassembled WGS sequence"/>
</dbReference>
<reference evidence="2" key="1">
    <citation type="journal article" date="2019" name="Int. J. Syst. Evol. Microbiol.">
        <title>The Global Catalogue of Microorganisms (GCM) 10K type strain sequencing project: providing services to taxonomists for standard genome sequencing and annotation.</title>
        <authorList>
            <consortium name="The Broad Institute Genomics Platform"/>
            <consortium name="The Broad Institute Genome Sequencing Center for Infectious Disease"/>
            <person name="Wu L."/>
            <person name="Ma J."/>
        </authorList>
    </citation>
    <scope>NUCLEOTIDE SEQUENCE [LARGE SCALE GENOMIC DNA]</scope>
    <source>
        <strain evidence="2">NBRC 108730</strain>
    </source>
</reference>
<sequence length="55" mass="5931">MRDVRNVNVSPDFPTGAALLAGTWRRYAAAEDRPALPADATVVTITPARCRGCCR</sequence>
<keyword evidence="2" id="KW-1185">Reference proteome</keyword>
<comment type="caution">
    <text evidence="1">The sequence shown here is derived from an EMBL/GenBank/DDBJ whole genome shotgun (WGS) entry which is preliminary data.</text>
</comment>
<gene>
    <name evidence="1" type="ORF">GCM10025868_14430</name>
</gene>
<accession>A0ABQ6JFI5</accession>
<name>A0ABQ6JFI5_9ACTN</name>
<evidence type="ECO:0000313" key="2">
    <source>
        <dbReference type="Proteomes" id="UP001157017"/>
    </source>
</evidence>
<organism evidence="1 2">
    <name type="scientific">Angustibacter aerolatus</name>
    <dbReference type="NCBI Taxonomy" id="1162965"/>
    <lineage>
        <taxon>Bacteria</taxon>
        <taxon>Bacillati</taxon>
        <taxon>Actinomycetota</taxon>
        <taxon>Actinomycetes</taxon>
        <taxon>Kineosporiales</taxon>
        <taxon>Kineosporiaceae</taxon>
    </lineage>
</organism>
<evidence type="ECO:0000313" key="1">
    <source>
        <dbReference type="EMBL" id="GMA86193.1"/>
    </source>
</evidence>
<dbReference type="EMBL" id="BSUZ01000001">
    <property type="protein sequence ID" value="GMA86193.1"/>
    <property type="molecule type" value="Genomic_DNA"/>
</dbReference>
<protein>
    <submittedName>
        <fullName evidence="1">Uncharacterized protein</fullName>
    </submittedName>
</protein>
<proteinExistence type="predicted"/>